<feature type="binding site" evidence="4">
    <location>
        <position position="101"/>
    </location>
    <ligand>
        <name>molybdate</name>
        <dbReference type="ChEBI" id="CHEBI:36264"/>
    </ligand>
</feature>
<organism evidence="7 8">
    <name type="scientific">Slackia heliotrinireducens (strain ATCC 29202 / DSM 20476 / NCTC 11029 / RHS 1)</name>
    <name type="common">Peptococcus heliotrinreducens</name>
    <dbReference type="NCBI Taxonomy" id="471855"/>
    <lineage>
        <taxon>Bacteria</taxon>
        <taxon>Bacillati</taxon>
        <taxon>Actinomycetota</taxon>
        <taxon>Coriobacteriia</taxon>
        <taxon>Eggerthellales</taxon>
        <taxon>Eggerthellaceae</taxon>
        <taxon>Slackia</taxon>
    </lineage>
</organism>
<dbReference type="PANTHER" id="PTHR30632">
    <property type="entry name" value="MOLYBDATE-BINDING PERIPLASMIC PROTEIN"/>
    <property type="match status" value="1"/>
</dbReference>
<evidence type="ECO:0000256" key="3">
    <source>
        <dbReference type="ARBA" id="ARBA00022729"/>
    </source>
</evidence>
<dbReference type="KEGG" id="shi:Shel_01600"/>
<feature type="region of interest" description="Disordered" evidence="5">
    <location>
        <begin position="29"/>
        <end position="56"/>
    </location>
</feature>
<feature type="binding site" evidence="4">
    <location>
        <position position="72"/>
    </location>
    <ligand>
        <name>molybdate</name>
        <dbReference type="ChEBI" id="CHEBI:36264"/>
    </ligand>
</feature>
<evidence type="ECO:0000313" key="7">
    <source>
        <dbReference type="EMBL" id="ACV21231.1"/>
    </source>
</evidence>
<dbReference type="NCBIfam" id="TIGR01256">
    <property type="entry name" value="modA"/>
    <property type="match status" value="1"/>
</dbReference>
<evidence type="ECO:0000256" key="4">
    <source>
        <dbReference type="PIRSR" id="PIRSR004846-1"/>
    </source>
</evidence>
<feature type="compositionally biased region" description="Acidic residues" evidence="5">
    <location>
        <begin position="30"/>
        <end position="56"/>
    </location>
</feature>
<dbReference type="GO" id="GO:0015689">
    <property type="term" value="P:molybdate ion transport"/>
    <property type="evidence" value="ECO:0007669"/>
    <property type="project" value="InterPro"/>
</dbReference>
<reference evidence="7 8" key="1">
    <citation type="journal article" date="2009" name="Stand. Genomic Sci.">
        <title>Complete genome sequence of Slackia heliotrinireducens type strain (RHS 1).</title>
        <authorList>
            <person name="Pukall R."/>
            <person name="Lapidus A."/>
            <person name="Nolan M."/>
            <person name="Copeland A."/>
            <person name="Glavina Del Rio T."/>
            <person name="Lucas S."/>
            <person name="Chen F."/>
            <person name="Tice H."/>
            <person name="Cheng J.F."/>
            <person name="Chertkov O."/>
            <person name="Bruce D."/>
            <person name="Goodwin L."/>
            <person name="Kuske C."/>
            <person name="Brettin T."/>
            <person name="Detter J.C."/>
            <person name="Han C."/>
            <person name="Pitluck S."/>
            <person name="Pati A."/>
            <person name="Mavrommatis K."/>
            <person name="Ivanova N."/>
            <person name="Ovchinnikova G."/>
            <person name="Chen A."/>
            <person name="Palaniappan K."/>
            <person name="Schneider S."/>
            <person name="Rohde M."/>
            <person name="Chain P."/>
            <person name="D'haeseleer P."/>
            <person name="Goker M."/>
            <person name="Bristow J."/>
            <person name="Eisen J.A."/>
            <person name="Markowitz V."/>
            <person name="Kyrpides N.C."/>
            <person name="Klenk H.P."/>
            <person name="Hugenholtz P."/>
        </authorList>
    </citation>
    <scope>NUCLEOTIDE SEQUENCE [LARGE SCALE GENOMIC DNA]</scope>
    <source>
        <strain evidence="8">ATCC 29202 / DSM 20476 / NCTC 11029 / RHS 1</strain>
    </source>
</reference>
<keyword evidence="3 6" id="KW-0732">Signal</keyword>
<dbReference type="PROSITE" id="PS51257">
    <property type="entry name" value="PROKAR_LIPOPROTEIN"/>
    <property type="match status" value="1"/>
</dbReference>
<dbReference type="Proteomes" id="UP000002026">
    <property type="component" value="Chromosome"/>
</dbReference>
<keyword evidence="8" id="KW-1185">Reference proteome</keyword>
<dbReference type="Gene3D" id="3.40.190.10">
    <property type="entry name" value="Periplasmic binding protein-like II"/>
    <property type="match status" value="2"/>
</dbReference>
<dbReference type="PIRSF" id="PIRSF004846">
    <property type="entry name" value="ModA"/>
    <property type="match status" value="1"/>
</dbReference>
<dbReference type="InterPro" id="IPR050682">
    <property type="entry name" value="ModA/WtpA"/>
</dbReference>
<feature type="signal peptide" evidence="6">
    <location>
        <begin position="1"/>
        <end position="31"/>
    </location>
</feature>
<feature type="binding site" evidence="4">
    <location>
        <position position="183"/>
    </location>
    <ligand>
        <name>molybdate</name>
        <dbReference type="ChEBI" id="CHEBI:36264"/>
    </ligand>
</feature>
<dbReference type="PANTHER" id="PTHR30632:SF0">
    <property type="entry name" value="SULFATE-BINDING PROTEIN"/>
    <property type="match status" value="1"/>
</dbReference>
<dbReference type="RefSeq" id="WP_012797342.1">
    <property type="nucleotide sequence ID" value="NC_013165.1"/>
</dbReference>
<proteinExistence type="inferred from homology"/>
<dbReference type="GO" id="GO:0046872">
    <property type="term" value="F:metal ion binding"/>
    <property type="evidence" value="ECO:0007669"/>
    <property type="project" value="UniProtKB-KW"/>
</dbReference>
<keyword evidence="2 4" id="KW-0479">Metal-binding</keyword>
<protein>
    <submittedName>
        <fullName evidence="7">Molybdenum ABC transporter, periplasmic molybdate-binding protein</fullName>
    </submittedName>
</protein>
<dbReference type="HOGENOM" id="CLU_065520_3_1_11"/>
<evidence type="ECO:0000256" key="1">
    <source>
        <dbReference type="ARBA" id="ARBA00009175"/>
    </source>
</evidence>
<dbReference type="GO" id="GO:0030973">
    <property type="term" value="F:molybdate ion binding"/>
    <property type="evidence" value="ECO:0007669"/>
    <property type="project" value="TreeGrafter"/>
</dbReference>
<feature type="chain" id="PRO_5039022499" evidence="6">
    <location>
        <begin position="32"/>
        <end position="310"/>
    </location>
</feature>
<dbReference type="eggNOG" id="COG0725">
    <property type="taxonomic scope" value="Bacteria"/>
</dbReference>
<evidence type="ECO:0000256" key="5">
    <source>
        <dbReference type="SAM" id="MobiDB-lite"/>
    </source>
</evidence>
<sequence length="310" mass="32226">MKKWKVALASTMAVALIAAFGLFGCSGGTEEAEQSAEETTEATEPAAEETEGEAEEAVEAEPVQLQIFAANSLEKCLPEVQALYTEQNPNVTFADTQFKSSGDLVSQLSGGATADLFISASSGKMDTAVEDGTVDEATRVDMFLNDLVVCAAADSDITIAGLEDLGTDAIASFAIGEPNAVPAGKYAVQSLETAGLCTINTDADGVMTIDWDASVADKVNAGADKVGTVASYVSEGQVELGFVYTSDIYRYDGIQAIYTVPADAHSAIVYPGAVCTTSTNAEVAQDFLNFCLTDPAAQAIFAEYGFELAA</sequence>
<dbReference type="Pfam" id="PF13531">
    <property type="entry name" value="SBP_bac_11"/>
    <property type="match status" value="1"/>
</dbReference>
<dbReference type="EMBL" id="CP001684">
    <property type="protein sequence ID" value="ACV21231.1"/>
    <property type="molecule type" value="Genomic_DNA"/>
</dbReference>
<dbReference type="SUPFAM" id="SSF53850">
    <property type="entry name" value="Periplasmic binding protein-like II"/>
    <property type="match status" value="1"/>
</dbReference>
<feature type="binding site" evidence="4">
    <location>
        <position position="244"/>
    </location>
    <ligand>
        <name>molybdate</name>
        <dbReference type="ChEBI" id="CHEBI:36264"/>
    </ligand>
</feature>
<evidence type="ECO:0000313" key="8">
    <source>
        <dbReference type="Proteomes" id="UP000002026"/>
    </source>
</evidence>
<dbReference type="AlphaFoldDB" id="C7N1D9"/>
<evidence type="ECO:0000256" key="6">
    <source>
        <dbReference type="SAM" id="SignalP"/>
    </source>
</evidence>
<dbReference type="InterPro" id="IPR005950">
    <property type="entry name" value="ModA"/>
</dbReference>
<gene>
    <name evidence="7" type="ordered locus">Shel_01600</name>
</gene>
<feature type="binding site" evidence="4">
    <location>
        <position position="226"/>
    </location>
    <ligand>
        <name>molybdate</name>
        <dbReference type="ChEBI" id="CHEBI:36264"/>
    </ligand>
</feature>
<keyword evidence="4" id="KW-0500">Molybdenum</keyword>
<name>C7N1D9_SLAHD</name>
<accession>C7N1D9</accession>
<evidence type="ECO:0000256" key="2">
    <source>
        <dbReference type="ARBA" id="ARBA00022723"/>
    </source>
</evidence>
<comment type="similarity">
    <text evidence="1">Belongs to the bacterial solute-binding protein ModA family.</text>
</comment>
<dbReference type="STRING" id="471855.Shel_01600"/>